<evidence type="ECO:0000313" key="2">
    <source>
        <dbReference type="Proteomes" id="UP000828048"/>
    </source>
</evidence>
<proteinExistence type="predicted"/>
<accession>A0ACB7XPM6</accession>
<comment type="caution">
    <text evidence="1">The sequence shown here is derived from an EMBL/GenBank/DDBJ whole genome shotgun (WGS) entry which is preliminary data.</text>
</comment>
<name>A0ACB7XPM6_9ERIC</name>
<gene>
    <name evidence="1" type="ORF">Vadar_008795</name>
</gene>
<sequence>MWQQHFNKGDTVEVLTWNDENPLPILSRGVHKLAGMPQLSENDDGNRFKSATYCYYAATVLKSPSKKKNTVCVEYHTVLVSDGRGSSRPVREHVDGSRVRPPPPPDIDLRFGLGEDVDAFCGNGWRVGSVVGILMNSKYLVVFGDEKDQVEFEGCDLRIHRDWKDGFWTPPLGEMRKPSQFEIKPKQVKFRVKYSGGTSEAKFSKGEMVELKSDEEGFEGSWYTAVVIDSVGNDKFLVQYETLTTDDESELLKTYADASHIRPCPPEIQQIGYFKRFQEVDAWYNDGWWVGHIFKVLDDSRYIVYFGGTKDEMTVQHSKLRPHQEWIDGKWIAASAGSSELELKSKERELKVKKIISEAIFSNGTLVEIKSNEAGFQGSWYTALILSSMGKDKYLVEYQTLKTEDATELLKDTADALYIRPCPPVIQRLDRFKLTEKVDVWYNDGWWMGLISRVLESLTYAVYFWNSNEELLFHHFDLRPHQEWIGGKFVADFLKKPSELPLKPKPGKLKRHDDLISLETNYFTRGMKVEVRSDEEGYSNSWYPAIIICSKGSGKYLVEYLTLKSDTEMELLKEVADALCIRLCAPVIQRSDPFEPFEDVEAWYNNAWWVGVVSQVIKNKRSEYAVYIKGTNEILEFQHSDLRPKRNWVDGKWVAPCRVWFEKYPARAAAMLSDAHNFTVRFS</sequence>
<protein>
    <submittedName>
        <fullName evidence="1">Uncharacterized protein</fullName>
    </submittedName>
</protein>
<evidence type="ECO:0000313" key="1">
    <source>
        <dbReference type="EMBL" id="KAH7842757.1"/>
    </source>
</evidence>
<reference evidence="1 2" key="1">
    <citation type="journal article" date="2021" name="Hortic Res">
        <title>High-quality reference genome and annotation aids understanding of berry development for evergreen blueberry (Vaccinium darrowii).</title>
        <authorList>
            <person name="Yu J."/>
            <person name="Hulse-Kemp A.M."/>
            <person name="Babiker E."/>
            <person name="Staton M."/>
        </authorList>
    </citation>
    <scope>NUCLEOTIDE SEQUENCE [LARGE SCALE GENOMIC DNA]</scope>
    <source>
        <strain evidence="2">cv. NJ 8807/NJ 8810</strain>
        <tissue evidence="1">Young leaf</tissue>
    </source>
</reference>
<organism evidence="1 2">
    <name type="scientific">Vaccinium darrowii</name>
    <dbReference type="NCBI Taxonomy" id="229202"/>
    <lineage>
        <taxon>Eukaryota</taxon>
        <taxon>Viridiplantae</taxon>
        <taxon>Streptophyta</taxon>
        <taxon>Embryophyta</taxon>
        <taxon>Tracheophyta</taxon>
        <taxon>Spermatophyta</taxon>
        <taxon>Magnoliopsida</taxon>
        <taxon>eudicotyledons</taxon>
        <taxon>Gunneridae</taxon>
        <taxon>Pentapetalae</taxon>
        <taxon>asterids</taxon>
        <taxon>Ericales</taxon>
        <taxon>Ericaceae</taxon>
        <taxon>Vaccinioideae</taxon>
        <taxon>Vaccinieae</taxon>
        <taxon>Vaccinium</taxon>
    </lineage>
</organism>
<dbReference type="Proteomes" id="UP000828048">
    <property type="component" value="Chromosome 1"/>
</dbReference>
<dbReference type="EMBL" id="CM037151">
    <property type="protein sequence ID" value="KAH7842757.1"/>
    <property type="molecule type" value="Genomic_DNA"/>
</dbReference>
<keyword evidence="2" id="KW-1185">Reference proteome</keyword>